<gene>
    <name evidence="1" type="ORF">IHE45_05G147200</name>
</gene>
<comment type="caution">
    <text evidence="1">The sequence shown here is derived from an EMBL/GenBank/DDBJ whole genome shotgun (WGS) entry which is preliminary data.</text>
</comment>
<protein>
    <submittedName>
        <fullName evidence="1">Diphthamide biosynthesis protein 7</fullName>
    </submittedName>
</protein>
<proteinExistence type="predicted"/>
<keyword evidence="2" id="KW-1185">Reference proteome</keyword>
<evidence type="ECO:0000313" key="1">
    <source>
        <dbReference type="EMBL" id="KAH7682866.1"/>
    </source>
</evidence>
<organism evidence="1 2">
    <name type="scientific">Dioscorea alata</name>
    <name type="common">Purple yam</name>
    <dbReference type="NCBI Taxonomy" id="55571"/>
    <lineage>
        <taxon>Eukaryota</taxon>
        <taxon>Viridiplantae</taxon>
        <taxon>Streptophyta</taxon>
        <taxon>Embryophyta</taxon>
        <taxon>Tracheophyta</taxon>
        <taxon>Spermatophyta</taxon>
        <taxon>Magnoliopsida</taxon>
        <taxon>Liliopsida</taxon>
        <taxon>Dioscoreales</taxon>
        <taxon>Dioscoreaceae</taxon>
        <taxon>Dioscorea</taxon>
    </lineage>
</organism>
<reference evidence="2" key="1">
    <citation type="journal article" date="2022" name="Nat. Commun.">
        <title>Chromosome evolution and the genetic basis of agronomically important traits in greater yam.</title>
        <authorList>
            <person name="Bredeson J.V."/>
            <person name="Lyons J.B."/>
            <person name="Oniyinde I.O."/>
            <person name="Okereke N.R."/>
            <person name="Kolade O."/>
            <person name="Nnabue I."/>
            <person name="Nwadili C.O."/>
            <person name="Hribova E."/>
            <person name="Parker M."/>
            <person name="Nwogha J."/>
            <person name="Shu S."/>
            <person name="Carlson J."/>
            <person name="Kariba R."/>
            <person name="Muthemba S."/>
            <person name="Knop K."/>
            <person name="Barton G.J."/>
            <person name="Sherwood A.V."/>
            <person name="Lopez-Montes A."/>
            <person name="Asiedu R."/>
            <person name="Jamnadass R."/>
            <person name="Muchugi A."/>
            <person name="Goodstein D."/>
            <person name="Egesi C.N."/>
            <person name="Featherston J."/>
            <person name="Asfaw A."/>
            <person name="Simpson G.G."/>
            <person name="Dolezel J."/>
            <person name="Hendre P.S."/>
            <person name="Van Deynze A."/>
            <person name="Kumar P.L."/>
            <person name="Obidiegwu J.E."/>
            <person name="Bhattacharjee R."/>
            <person name="Rokhsar D.S."/>
        </authorList>
    </citation>
    <scope>NUCLEOTIDE SEQUENCE [LARGE SCALE GENOMIC DNA]</scope>
    <source>
        <strain evidence="2">cv. TDa95/00328</strain>
    </source>
</reference>
<sequence length="358" mass="39721">MKTRDNNMDVANLQLDGNADAVEFCPHPPFHHVLAAATYTLKEGEDQPSRSGSISLFDTNNGLDLLHRVETPGVFDIKWNPSGSNTQPFLAQVDATGSLSLYQLLDNNPGTVLRQVCAQEISPWMCLSVDWHPLRELISVGLSDGSVAIVQARESSLQNLQSWAGHEYEVWTASFDIHRHQLLYTGSDDCSFCCWDVRGSTSSNLVFKNAKSHTMGVCCIALNPANSNMLITGSYDEFLRVWDMRSTSKPVNQRSVSLGGGVWRIKFHPFGENLVLAACMHNGFAVVKIEDEDVIVVETYDKHESLAYGADWCKGGNCCEDNNGAKNEMVVATCSFYDQLLRLWKPVSTMTQREGSKE</sequence>
<evidence type="ECO:0000313" key="2">
    <source>
        <dbReference type="Proteomes" id="UP000827976"/>
    </source>
</evidence>
<name>A0ACB7W5J6_DIOAL</name>
<dbReference type="Proteomes" id="UP000827976">
    <property type="component" value="Chromosome 5"/>
</dbReference>
<dbReference type="EMBL" id="CM037015">
    <property type="protein sequence ID" value="KAH7682866.1"/>
    <property type="molecule type" value="Genomic_DNA"/>
</dbReference>
<accession>A0ACB7W5J6</accession>